<dbReference type="Pfam" id="PF11769">
    <property type="entry name" value="DUF3313"/>
    <property type="match status" value="1"/>
</dbReference>
<dbReference type="InterPro" id="IPR021747">
    <property type="entry name" value="DUF3313"/>
</dbReference>
<evidence type="ECO:0000313" key="2">
    <source>
        <dbReference type="Proteomes" id="UP001524569"/>
    </source>
</evidence>
<accession>A0ABT1UI23</accession>
<dbReference type="EMBL" id="JANIBM010000011">
    <property type="protein sequence ID" value="MCQ8181661.1"/>
    <property type="molecule type" value="Genomic_DNA"/>
</dbReference>
<dbReference type="PROSITE" id="PS51257">
    <property type="entry name" value="PROKAR_LIPOPROTEIN"/>
    <property type="match status" value="1"/>
</dbReference>
<protein>
    <submittedName>
        <fullName evidence="1">DUF3313 domain-containing protein</fullName>
    </submittedName>
</protein>
<dbReference type="RefSeq" id="WP_256610952.1">
    <property type="nucleotide sequence ID" value="NZ_JANIBM010000011.1"/>
</dbReference>
<dbReference type="Proteomes" id="UP001524569">
    <property type="component" value="Unassembled WGS sequence"/>
</dbReference>
<keyword evidence="2" id="KW-1185">Reference proteome</keyword>
<sequence length="234" mass="25163">MAAINHRNKSSITGLALCAALVACTPIKQARDVEQAGFLGDYSLLKEGQAGQALKIYIDPNYPQTCKNYDKVLIEPVSLWTQRNSELAGLPAQERQLLVNHLHSSMVSELGKQYQIVSSPQPGTLRIKAAITEAEGSWPVADTVSSFVPQLLVMSKLKEIATGTGTFVGKASGEVEISDATTGERIAAAVDRIVGAKSIIGSTGKWDDVNRAFDFWSGRLAYRLANCGEMPPAQ</sequence>
<evidence type="ECO:0000313" key="1">
    <source>
        <dbReference type="EMBL" id="MCQ8181661.1"/>
    </source>
</evidence>
<reference evidence="1 2" key="1">
    <citation type="submission" date="2022-07" db="EMBL/GenBank/DDBJ databases">
        <title>Methylomonas rivi sp. nov., Methylomonas rosea sp. nov., Methylomonas aureus sp. nov. and Methylomonas subterranea sp. nov., four novel methanotrophs isolated from a freshwater creek and the deep terrestrial subsurface.</title>
        <authorList>
            <person name="Abin C."/>
            <person name="Sankaranarayanan K."/>
            <person name="Garner C."/>
            <person name="Sindelar R."/>
            <person name="Kotary K."/>
            <person name="Garner R."/>
            <person name="Barclay S."/>
            <person name="Lawson P."/>
            <person name="Krumholz L."/>
        </authorList>
    </citation>
    <scope>NUCLEOTIDE SEQUENCE [LARGE SCALE GENOMIC DNA]</scope>
    <source>
        <strain evidence="1 2">SURF-1</strain>
    </source>
</reference>
<organism evidence="1 2">
    <name type="scientific">Methylomonas aurea</name>
    <dbReference type="NCBI Taxonomy" id="2952224"/>
    <lineage>
        <taxon>Bacteria</taxon>
        <taxon>Pseudomonadati</taxon>
        <taxon>Pseudomonadota</taxon>
        <taxon>Gammaproteobacteria</taxon>
        <taxon>Methylococcales</taxon>
        <taxon>Methylococcaceae</taxon>
        <taxon>Methylomonas</taxon>
    </lineage>
</organism>
<proteinExistence type="predicted"/>
<gene>
    <name evidence="1" type="ORF">NP603_11120</name>
</gene>
<name>A0ABT1UI23_9GAMM</name>
<comment type="caution">
    <text evidence="1">The sequence shown here is derived from an EMBL/GenBank/DDBJ whole genome shotgun (WGS) entry which is preliminary data.</text>
</comment>